<name>V6HNZ8_9LEPT</name>
<evidence type="ECO:0000313" key="2">
    <source>
        <dbReference type="Proteomes" id="UP000018719"/>
    </source>
</evidence>
<dbReference type="EMBL" id="AHMM02000006">
    <property type="protein sequence ID" value="EQA38600.1"/>
    <property type="molecule type" value="Genomic_DNA"/>
</dbReference>
<dbReference type="PROSITE" id="PS51257">
    <property type="entry name" value="PROKAR_LIPOPROTEIN"/>
    <property type="match status" value="1"/>
</dbReference>
<dbReference type="AlphaFoldDB" id="V6HNZ8"/>
<reference evidence="1 2" key="1">
    <citation type="submission" date="2013-05" db="EMBL/GenBank/DDBJ databases">
        <authorList>
            <person name="Harkins D.M."/>
            <person name="Durkin A.S."/>
            <person name="Brinkac L.M."/>
            <person name="Haft D.H."/>
            <person name="Selengut J.D."/>
            <person name="Sanka R."/>
            <person name="DePew J."/>
            <person name="Purushe J."/>
            <person name="Hartskeerl R.A."/>
            <person name="Ahmed A."/>
            <person name="van der Linden H."/>
            <person name="Goris M.G.A."/>
            <person name="Vinetz J.M."/>
            <person name="Sutton G.G."/>
            <person name="Nierman W.C."/>
            <person name="Fouts D.E."/>
        </authorList>
    </citation>
    <scope>NUCLEOTIDE SEQUENCE [LARGE SCALE GENOMIC DNA]</scope>
    <source>
        <strain evidence="1 2">10</strain>
    </source>
</reference>
<dbReference type="Proteomes" id="UP000018719">
    <property type="component" value="Unassembled WGS sequence"/>
</dbReference>
<keyword evidence="1" id="KW-0449">Lipoprotein</keyword>
<organism evidence="1 2">
    <name type="scientific">Leptospira inadai serovar Lyme str. 10</name>
    <dbReference type="NCBI Taxonomy" id="1049790"/>
    <lineage>
        <taxon>Bacteria</taxon>
        <taxon>Pseudomonadati</taxon>
        <taxon>Spirochaetota</taxon>
        <taxon>Spirochaetia</taxon>
        <taxon>Leptospirales</taxon>
        <taxon>Leptospiraceae</taxon>
        <taxon>Leptospira</taxon>
    </lineage>
</organism>
<protein>
    <submittedName>
        <fullName evidence="1">Putative lipoprotein</fullName>
    </submittedName>
</protein>
<proteinExistence type="predicted"/>
<accession>V6HNZ8</accession>
<comment type="caution">
    <text evidence="1">The sequence shown here is derived from an EMBL/GenBank/DDBJ whole genome shotgun (WGS) entry which is preliminary data.</text>
</comment>
<evidence type="ECO:0000313" key="1">
    <source>
        <dbReference type="EMBL" id="EQA38600.1"/>
    </source>
</evidence>
<dbReference type="SUPFAM" id="SSF110296">
    <property type="entry name" value="Oligoxyloglucan reducing end-specific cellobiohydrolase"/>
    <property type="match status" value="1"/>
</dbReference>
<sequence>MKFLFYSLLLSFTASCMKFQENSLDPSSPSGFLFSLLTSSKSLYVAVGNNCTLWTSKDGIKWTSQSNTLFPNCAGSSGATINAVAYGNGKFVAVGSLSSSTAGCGIWTSSDGFKWIQSTCGGGMTTPLYSVAFNGTNFVAGAADNYPTFATHFMQQSDVTASTWTQVSFGATAINGFVSSIISVGSTYYATVSTVDSFVSTNNGASWSQFSSPLIASNAFTSSTSSPVRIAAGPGSRLIAYGTSTGLVPDWSYTDDLGVTWTTRTSTAGTSMGFNAGVYNAVSGFFVALGTTCLLGISSTGGTNMDSPTNIQSGCSGTTWNALVVNPISGLLVAAGTNENFAYSPLIGSPGSWIISTTGNTNSVNSIAFKP</sequence>
<gene>
    <name evidence="1" type="ORF">LEP1GSC047_2093</name>
</gene>